<evidence type="ECO:0000256" key="1">
    <source>
        <dbReference type="ARBA" id="ARBA00022603"/>
    </source>
</evidence>
<sequence length="836" mass="95239">MSPLCPVVKGVDIVDIRQNDVEFSLVNDIQRGIDPPAGTCRSMPTMLLYDAQGLKLFEDITYLEEYYLTNAEIDVLRTHAKRIVERIPDNAQLLELGSGNLRKIEILLQEFEAASKKVDYYALDLSLSELERTFSEVSLDQYQYVELHGLHGTYDDALTWLENPANRKVPTVIMSMGSSIGNFDRPAAARFLSQFARLLGPSDLMVLGLDSCTDSDKVYKAYNDSKGITRQFYENGLLHANTVLGYEAFKLDEWDIVTEYDNVEGRHQAFYAPNRDVTINGVLLQKGEKLIFEEAFKYDPEQCDQLWHDAGLIEDAEFGNESGDYPVIHVLSSASLNFSTRPSQYAAQSIPSFEEFQSLWTAWDIVTKAMVPREELLSKPIKLRNALIFYLGHIPTFLDVHLTRVLGEKPTHPKSYRLIFERGIDPDVDDPEKCHSHSEIPDEWPALGDILDYQVRVRSRVRSIFQKHNVTENRVLGEALWIGFEHEAMHLETFLYMLIQSERTIPPPAVPRPDFKKLYHDARQESRPNEWFSIPEQTVSVGLHDDGHSVPRDSFGWDNEKPQRKITVKAFEAQARPITNGEYAKYLQANQLPQKPESWVLIKPETYPTCNGVSQDSSYATNEFMAHFAVRTVFGSVPLELAQDWPVIASYDELAKYAKWVDCRIPTFEEAKSIYAHAARLKETSHGLNGHSETNGVNGHEHSETNPLRPRTPDHQPVQHPSQESLPVFVELDNCNVGFKHWHPTPVIQNGDRLAGHGELGGVWEWTSTELAPHEGFEAMQIYPGYTSDFFDGKHNIILGGSWATHPRIAGRTTFVNWYQRNYPYPWAGARLVRDV</sequence>
<keyword evidence="4" id="KW-0408">Iron</keyword>
<keyword evidence="2 10" id="KW-0808">Transferase</keyword>
<evidence type="ECO:0000259" key="9">
    <source>
        <dbReference type="Pfam" id="PF12867"/>
    </source>
</evidence>
<proteinExistence type="predicted"/>
<dbReference type="Gene3D" id="3.40.50.150">
    <property type="entry name" value="Vaccinia Virus protein VP39"/>
    <property type="match status" value="1"/>
</dbReference>
<evidence type="ECO:0000256" key="6">
    <source>
        <dbReference type="SAM" id="MobiDB-lite"/>
    </source>
</evidence>
<reference evidence="10 11" key="1">
    <citation type="submission" date="2018-07" db="EMBL/GenBank/DDBJ databases">
        <title>Section-level genome sequencing of Aspergillus section Nigri to investigate inter- and intra-species variation.</title>
        <authorList>
            <consortium name="DOE Joint Genome Institute"/>
            <person name="Vesth T.C."/>
            <person name="Nybo J.L."/>
            <person name="Theobald S."/>
            <person name="Frisvad J.C."/>
            <person name="Larsen T.O."/>
            <person name="Nielsen K.F."/>
            <person name="Hoof J.B."/>
            <person name="Brandl J."/>
            <person name="Salamov A."/>
            <person name="Riley R."/>
            <person name="Gladden J.M."/>
            <person name="Phatale P."/>
            <person name="Nielsen M.T."/>
            <person name="Lyhne E.K."/>
            <person name="Kogle M.E."/>
            <person name="Strasser K."/>
            <person name="McDonnell E."/>
            <person name="Barry K."/>
            <person name="Clum A."/>
            <person name="Chen C."/>
            <person name="Nolan M."/>
            <person name="Sandor L."/>
            <person name="Kuo A."/>
            <person name="Lipzen A."/>
            <person name="Hainaut M."/>
            <person name="Drula E."/>
            <person name="Tsang A."/>
            <person name="Magnuson J.K."/>
            <person name="Henrissat B."/>
            <person name="Wiebenga A."/>
            <person name="Simmons B.A."/>
            <person name="Makela M.R."/>
            <person name="De vries R.P."/>
            <person name="Grigoriev I.V."/>
            <person name="Mortensen U.H."/>
            <person name="Baker S.E."/>
            <person name="Andersen M.R."/>
        </authorList>
    </citation>
    <scope>NUCLEOTIDE SEQUENCE [LARGE SCALE GENOMIC DNA]</scope>
    <source>
        <strain evidence="10 11">ATCC 13157</strain>
    </source>
</reference>
<evidence type="ECO:0000259" key="7">
    <source>
        <dbReference type="Pfam" id="PF03781"/>
    </source>
</evidence>
<dbReference type="InterPro" id="IPR051128">
    <property type="entry name" value="EgtD_Methyltrsf_superfamily"/>
</dbReference>
<dbReference type="AlphaFoldDB" id="A0A370PC37"/>
<dbReference type="SUPFAM" id="SSF56436">
    <property type="entry name" value="C-type lectin-like"/>
    <property type="match status" value="1"/>
</dbReference>
<dbReference type="InterPro" id="IPR005532">
    <property type="entry name" value="SUMF_dom"/>
</dbReference>
<dbReference type="GO" id="GO:0008168">
    <property type="term" value="F:methyltransferase activity"/>
    <property type="evidence" value="ECO:0007669"/>
    <property type="project" value="UniProtKB-KW"/>
</dbReference>
<evidence type="ECO:0000313" key="10">
    <source>
        <dbReference type="EMBL" id="RDK39761.1"/>
    </source>
</evidence>
<dbReference type="InterPro" id="IPR029063">
    <property type="entry name" value="SAM-dependent_MTases_sf"/>
</dbReference>
<evidence type="ECO:0000256" key="5">
    <source>
        <dbReference type="ARBA" id="ARBA00037882"/>
    </source>
</evidence>
<keyword evidence="11" id="KW-1185">Reference proteome</keyword>
<evidence type="ECO:0000259" key="8">
    <source>
        <dbReference type="Pfam" id="PF10017"/>
    </source>
</evidence>
<evidence type="ECO:0000256" key="2">
    <source>
        <dbReference type="ARBA" id="ARBA00022679"/>
    </source>
</evidence>
<dbReference type="PANTHER" id="PTHR43397:SF1">
    <property type="entry name" value="ERGOTHIONEINE BIOSYNTHESIS PROTEIN 1"/>
    <property type="match status" value="1"/>
</dbReference>
<keyword evidence="1 10" id="KW-0489">Methyltransferase</keyword>
<dbReference type="Gene3D" id="3.90.1580.10">
    <property type="entry name" value="paralog of FGE (formylglycine-generating enzyme)"/>
    <property type="match status" value="1"/>
</dbReference>
<evidence type="ECO:0000313" key="11">
    <source>
        <dbReference type="Proteomes" id="UP000254937"/>
    </source>
</evidence>
<protein>
    <submittedName>
        <fullName evidence="10">N-methyltransferase</fullName>
    </submittedName>
</protein>
<dbReference type="InterPro" id="IPR019257">
    <property type="entry name" value="MeTrfase_dom"/>
</dbReference>
<dbReference type="InterPro" id="IPR017805">
    <property type="entry name" value="SAM_MeTrfase_EasF-type_put"/>
</dbReference>
<gene>
    <name evidence="10" type="ORF">M752DRAFT_52232</name>
</gene>
<accession>A0A370PC37</accession>
<comment type="pathway">
    <text evidence="5">Amino-acid biosynthesis; ergothioneine biosynthesis.</text>
</comment>
<dbReference type="PANTHER" id="PTHR43397">
    <property type="entry name" value="ERGOTHIONEINE BIOSYNTHESIS PROTEIN 1"/>
    <property type="match status" value="1"/>
</dbReference>
<dbReference type="Proteomes" id="UP000254937">
    <property type="component" value="Unassembled WGS sequence"/>
</dbReference>
<dbReference type="InterPro" id="IPR024775">
    <property type="entry name" value="DinB-like"/>
</dbReference>
<organism evidence="10 11">
    <name type="scientific">Aspergillus phoenicis ATCC 13157</name>
    <dbReference type="NCBI Taxonomy" id="1353007"/>
    <lineage>
        <taxon>Eukaryota</taxon>
        <taxon>Fungi</taxon>
        <taxon>Dikarya</taxon>
        <taxon>Ascomycota</taxon>
        <taxon>Pezizomycotina</taxon>
        <taxon>Eurotiomycetes</taxon>
        <taxon>Eurotiomycetidae</taxon>
        <taxon>Eurotiales</taxon>
        <taxon>Aspergillaceae</taxon>
        <taxon>Aspergillus</taxon>
    </lineage>
</organism>
<dbReference type="NCBIfam" id="TIGR03439">
    <property type="entry name" value="methyl_EasF"/>
    <property type="match status" value="1"/>
</dbReference>
<dbReference type="Pfam" id="PF10017">
    <property type="entry name" value="Methyltransf_33"/>
    <property type="match status" value="1"/>
</dbReference>
<dbReference type="GO" id="GO:0032259">
    <property type="term" value="P:methylation"/>
    <property type="evidence" value="ECO:0007669"/>
    <property type="project" value="UniProtKB-KW"/>
</dbReference>
<dbReference type="Pfam" id="PF12867">
    <property type="entry name" value="DinB_2"/>
    <property type="match status" value="1"/>
</dbReference>
<feature type="domain" description="Histidine-specific methyltransferase SAM-dependent" evidence="8">
    <location>
        <begin position="27"/>
        <end position="328"/>
    </location>
</feature>
<keyword evidence="3" id="KW-0560">Oxidoreductase</keyword>
<feature type="region of interest" description="Disordered" evidence="6">
    <location>
        <begin position="685"/>
        <end position="721"/>
    </location>
</feature>
<evidence type="ECO:0000256" key="4">
    <source>
        <dbReference type="ARBA" id="ARBA00023004"/>
    </source>
</evidence>
<name>A0A370PC37_ASPPH</name>
<dbReference type="InterPro" id="IPR016187">
    <property type="entry name" value="CTDL_fold"/>
</dbReference>
<dbReference type="EMBL" id="KZ851860">
    <property type="protein sequence ID" value="RDK39761.1"/>
    <property type="molecule type" value="Genomic_DNA"/>
</dbReference>
<dbReference type="InterPro" id="IPR042095">
    <property type="entry name" value="SUMF_sf"/>
</dbReference>
<dbReference type="Pfam" id="PF03781">
    <property type="entry name" value="FGE-sulfatase"/>
    <property type="match status" value="1"/>
</dbReference>
<feature type="domain" description="DinB-like" evidence="9">
    <location>
        <begin position="371"/>
        <end position="493"/>
    </location>
</feature>
<evidence type="ECO:0000256" key="3">
    <source>
        <dbReference type="ARBA" id="ARBA00023002"/>
    </source>
</evidence>
<feature type="domain" description="Sulfatase-modifying factor enzyme-like" evidence="7">
    <location>
        <begin position="548"/>
        <end position="834"/>
    </location>
</feature>